<comment type="caution">
    <text evidence="1">The sequence shown here is derived from an EMBL/GenBank/DDBJ whole genome shotgun (WGS) entry which is preliminary data.</text>
</comment>
<name>A0A7Y4JN13_9BACT</name>
<organism evidence="1 2">
    <name type="scientific">Corallococcus exercitus</name>
    <dbReference type="NCBI Taxonomy" id="2316736"/>
    <lineage>
        <taxon>Bacteria</taxon>
        <taxon>Pseudomonadati</taxon>
        <taxon>Myxococcota</taxon>
        <taxon>Myxococcia</taxon>
        <taxon>Myxococcales</taxon>
        <taxon>Cystobacterineae</taxon>
        <taxon>Myxococcaceae</taxon>
        <taxon>Corallococcus</taxon>
    </lineage>
</organism>
<protein>
    <submittedName>
        <fullName evidence="1">Uncharacterized protein</fullName>
    </submittedName>
</protein>
<dbReference type="Proteomes" id="UP000528460">
    <property type="component" value="Unassembled WGS sequence"/>
</dbReference>
<evidence type="ECO:0000313" key="1">
    <source>
        <dbReference type="EMBL" id="NOK08031.1"/>
    </source>
</evidence>
<proteinExistence type="predicted"/>
<sequence>MIDRALLRPLSRHAPGAVLFLVCISACRTPQQALPHQEEQSAVVMGEVSDYDTWRPAAPCLDPQKEFEDVPSLDTFLAPEE</sequence>
<dbReference type="RefSeq" id="WP_171412296.1">
    <property type="nucleotide sequence ID" value="NZ_JABFJW010000013.1"/>
</dbReference>
<evidence type="ECO:0000313" key="2">
    <source>
        <dbReference type="Proteomes" id="UP000528460"/>
    </source>
</evidence>
<accession>A0A7Y4JN13</accession>
<dbReference type="AlphaFoldDB" id="A0A7Y4JN13"/>
<gene>
    <name evidence="1" type="ORF">HNS30_03115</name>
</gene>
<reference evidence="1 2" key="1">
    <citation type="submission" date="2020-05" db="EMBL/GenBank/DDBJ databases">
        <authorList>
            <person name="Whitworth D."/>
        </authorList>
    </citation>
    <scope>NUCLEOTIDE SEQUENCE [LARGE SCALE GENOMIC DNA]</scope>
    <source>
        <strain evidence="1 2">CA046A</strain>
    </source>
</reference>
<dbReference type="EMBL" id="JABFJW010000013">
    <property type="protein sequence ID" value="NOK08031.1"/>
    <property type="molecule type" value="Genomic_DNA"/>
</dbReference>